<dbReference type="PRINTS" id="PR00169">
    <property type="entry name" value="KCHANNEL"/>
</dbReference>
<dbReference type="Gene3D" id="3.40.50.720">
    <property type="entry name" value="NAD(P)-binding Rossmann-like Domain"/>
    <property type="match status" value="2"/>
</dbReference>
<evidence type="ECO:0000259" key="3">
    <source>
        <dbReference type="PROSITE" id="PS51201"/>
    </source>
</evidence>
<dbReference type="SUPFAM" id="SSF116726">
    <property type="entry name" value="TrkA C-terminal domain-like"/>
    <property type="match status" value="1"/>
</dbReference>
<keyword evidence="6" id="KW-1185">Reference proteome</keyword>
<comment type="subcellular location">
    <subcellularLocation>
        <location evidence="1">Cell membrane</location>
        <topology evidence="1">Multi-pass membrane protein</topology>
    </subcellularLocation>
</comment>
<proteinExistence type="predicted"/>
<organism evidence="5 6">
    <name type="scientific">Enteractinococcus helveticum</name>
    <dbReference type="NCBI Taxonomy" id="1837282"/>
    <lineage>
        <taxon>Bacteria</taxon>
        <taxon>Bacillati</taxon>
        <taxon>Actinomycetota</taxon>
        <taxon>Actinomycetes</taxon>
        <taxon>Micrococcales</taxon>
        <taxon>Micrococcaceae</taxon>
    </lineage>
</organism>
<dbReference type="InterPro" id="IPR006037">
    <property type="entry name" value="RCK_C"/>
</dbReference>
<dbReference type="SUPFAM" id="SSF81324">
    <property type="entry name" value="Voltage-gated potassium channels"/>
    <property type="match status" value="1"/>
</dbReference>
<dbReference type="Proteomes" id="UP000078292">
    <property type="component" value="Unassembled WGS sequence"/>
</dbReference>
<dbReference type="InterPro" id="IPR013099">
    <property type="entry name" value="K_chnl_dom"/>
</dbReference>
<dbReference type="STRING" id="1837282.A6F49_06470"/>
<dbReference type="InterPro" id="IPR036291">
    <property type="entry name" value="NAD(P)-bd_dom_sf"/>
</dbReference>
<protein>
    <submittedName>
        <fullName evidence="5">Potassium transporter</fullName>
    </submittedName>
</protein>
<evidence type="ECO:0000256" key="1">
    <source>
        <dbReference type="ARBA" id="ARBA00004651"/>
    </source>
</evidence>
<reference evidence="5 6" key="1">
    <citation type="submission" date="2016-04" db="EMBL/GenBank/DDBJ databases">
        <title>First whole genome shotgun sequence of the bacterium Enteractinococcus sp. strain UASWS1574.</title>
        <authorList>
            <person name="Crovadore J."/>
            <person name="Chablais R."/>
            <person name="Lefort F."/>
        </authorList>
    </citation>
    <scope>NUCLEOTIDE SEQUENCE [LARGE SCALE GENOMIC DNA]</scope>
    <source>
        <strain evidence="5 6">UASWS1574</strain>
    </source>
</reference>
<sequence>MQYFSGESQVLPAQQKRRRTRMLLWIALGGIALLFSYSAIFHWLMAREGETHDWSTALYWTITTMSTLGYGDITFDSAAGRLFSMVVLVSGVLLLLVLLPYLFIQFVVTPWIAERDRARVPRRVPDNLHGHLLLVGLDTVNRTLIARAKRTKTPTVVLVDDPIEASRLKDEGYQVMVGALDSPMTYRKAGVDRARMVVSTQADTTNTNVAFTVRAVSEDVLITVTADKKASHDVLKLAGADHVVQLSSTLGTELANRILGTTGRSHIIDAIGETYVAEAAVKGTKLVGQTLAQAQACIRSEAQILAVMRRGRLVRLTPDSILDEGMVVIIAGSRNDLEVYDDQFQNPQQREGPVLVLGGGRVGRAVAETFEKSRIPYTIVEQVPSRVPKHLNFIEGDAADLEILEQAGLHDASGVVITSHDDDLNVYLTLYCHRLRPELQVISRASSEHNVATLYRAGADGVLSYAAIGATAMWNKLGNSHRVLIAEGNELFTVPLPRASHGIALRDDNILARTGCHLVGALDSENRLLPATNRVCGEETNTLLLLGDRHAERTFRRTYLNAAKS</sequence>
<dbReference type="SUPFAM" id="SSF51735">
    <property type="entry name" value="NAD(P)-binding Rossmann-fold domains"/>
    <property type="match status" value="2"/>
</dbReference>
<keyword evidence="2" id="KW-0812">Transmembrane</keyword>
<dbReference type="PROSITE" id="PS51201">
    <property type="entry name" value="RCK_N"/>
    <property type="match status" value="1"/>
</dbReference>
<feature type="transmembrane region" description="Helical" evidence="2">
    <location>
        <begin position="57"/>
        <end position="75"/>
    </location>
</feature>
<evidence type="ECO:0000256" key="2">
    <source>
        <dbReference type="SAM" id="Phobius"/>
    </source>
</evidence>
<dbReference type="Pfam" id="PF07885">
    <property type="entry name" value="Ion_trans_2"/>
    <property type="match status" value="1"/>
</dbReference>
<dbReference type="RefSeq" id="WP_043057066.1">
    <property type="nucleotide sequence ID" value="NZ_LXEY01000012.1"/>
</dbReference>
<dbReference type="PROSITE" id="PS51202">
    <property type="entry name" value="RCK_C"/>
    <property type="match status" value="1"/>
</dbReference>
<feature type="domain" description="RCK C-terminal" evidence="4">
    <location>
        <begin position="264"/>
        <end position="346"/>
    </location>
</feature>
<feature type="domain" description="RCK N-terminal" evidence="3">
    <location>
        <begin position="351"/>
        <end position="463"/>
    </location>
</feature>
<dbReference type="Pfam" id="PF02254">
    <property type="entry name" value="TrkA_N"/>
    <property type="match status" value="2"/>
</dbReference>
<dbReference type="Gene3D" id="1.10.287.70">
    <property type="match status" value="1"/>
</dbReference>
<evidence type="ECO:0000259" key="4">
    <source>
        <dbReference type="PROSITE" id="PS51202"/>
    </source>
</evidence>
<dbReference type="InterPro" id="IPR003148">
    <property type="entry name" value="RCK_N"/>
</dbReference>
<gene>
    <name evidence="5" type="ORF">A6F49_06470</name>
</gene>
<evidence type="ECO:0000313" key="6">
    <source>
        <dbReference type="Proteomes" id="UP000078292"/>
    </source>
</evidence>
<name>A0A1B7M1A7_9MICC</name>
<dbReference type="PANTHER" id="PTHR43833:SF9">
    <property type="entry name" value="POTASSIUM CHANNEL PROTEIN YUGO-RELATED"/>
    <property type="match status" value="1"/>
</dbReference>
<keyword evidence="2" id="KW-1133">Transmembrane helix</keyword>
<dbReference type="InterPro" id="IPR050721">
    <property type="entry name" value="Trk_Ktr_HKT_K-transport"/>
</dbReference>
<evidence type="ECO:0000313" key="5">
    <source>
        <dbReference type="EMBL" id="OAV62354.1"/>
    </source>
</evidence>
<accession>A0A1B7M1A7</accession>
<dbReference type="InterPro" id="IPR036721">
    <property type="entry name" value="RCK_C_sf"/>
</dbReference>
<keyword evidence="2" id="KW-0472">Membrane</keyword>
<dbReference type="GO" id="GO:0006813">
    <property type="term" value="P:potassium ion transport"/>
    <property type="evidence" value="ECO:0007669"/>
    <property type="project" value="InterPro"/>
</dbReference>
<feature type="transmembrane region" description="Helical" evidence="2">
    <location>
        <begin position="23"/>
        <end position="45"/>
    </location>
</feature>
<feature type="transmembrane region" description="Helical" evidence="2">
    <location>
        <begin position="82"/>
        <end position="103"/>
    </location>
</feature>
<dbReference type="Pfam" id="PF02080">
    <property type="entry name" value="TrkA_C"/>
    <property type="match status" value="1"/>
</dbReference>
<dbReference type="PANTHER" id="PTHR43833">
    <property type="entry name" value="POTASSIUM CHANNEL PROTEIN 2-RELATED-RELATED"/>
    <property type="match status" value="1"/>
</dbReference>
<dbReference type="GO" id="GO:0008324">
    <property type="term" value="F:monoatomic cation transmembrane transporter activity"/>
    <property type="evidence" value="ECO:0007669"/>
    <property type="project" value="InterPro"/>
</dbReference>
<dbReference type="Gene3D" id="3.30.70.1450">
    <property type="entry name" value="Regulator of K+ conductance, C-terminal domain"/>
    <property type="match status" value="1"/>
</dbReference>
<dbReference type="EMBL" id="LXEY01000012">
    <property type="protein sequence ID" value="OAV62354.1"/>
    <property type="molecule type" value="Genomic_DNA"/>
</dbReference>
<dbReference type="OrthoDB" id="9799090at2"/>
<dbReference type="GO" id="GO:0005886">
    <property type="term" value="C:plasma membrane"/>
    <property type="evidence" value="ECO:0007669"/>
    <property type="project" value="UniProtKB-SubCell"/>
</dbReference>
<dbReference type="AlphaFoldDB" id="A0A1B7M1A7"/>
<comment type="caution">
    <text evidence="5">The sequence shown here is derived from an EMBL/GenBank/DDBJ whole genome shotgun (WGS) entry which is preliminary data.</text>
</comment>